<dbReference type="Pfam" id="PF00563">
    <property type="entry name" value="EAL"/>
    <property type="match status" value="1"/>
</dbReference>
<dbReference type="SUPFAM" id="SSF141868">
    <property type="entry name" value="EAL domain-like"/>
    <property type="match status" value="1"/>
</dbReference>
<dbReference type="PANTHER" id="PTHR44757:SF2">
    <property type="entry name" value="BIOFILM ARCHITECTURE MAINTENANCE PROTEIN MBAA"/>
    <property type="match status" value="1"/>
</dbReference>
<protein>
    <submittedName>
        <fullName evidence="4">EAL domain-containing protein</fullName>
    </submittedName>
</protein>
<dbReference type="InterPro" id="IPR035965">
    <property type="entry name" value="PAS-like_dom_sf"/>
</dbReference>
<feature type="domain" description="EAL" evidence="2">
    <location>
        <begin position="627"/>
        <end position="881"/>
    </location>
</feature>
<evidence type="ECO:0000313" key="4">
    <source>
        <dbReference type="EMBL" id="MYN24840.1"/>
    </source>
</evidence>
<dbReference type="InterPro" id="IPR001633">
    <property type="entry name" value="EAL_dom"/>
</dbReference>
<dbReference type="SMART" id="SM00052">
    <property type="entry name" value="EAL"/>
    <property type="match status" value="1"/>
</dbReference>
<dbReference type="InterPro" id="IPR035919">
    <property type="entry name" value="EAL_sf"/>
</dbReference>
<dbReference type="Pfam" id="PF00990">
    <property type="entry name" value="GGDEF"/>
    <property type="match status" value="1"/>
</dbReference>
<dbReference type="SMART" id="SM00267">
    <property type="entry name" value="GGDEF"/>
    <property type="match status" value="1"/>
</dbReference>
<keyword evidence="1" id="KW-0812">Transmembrane</keyword>
<dbReference type="CDD" id="cd01948">
    <property type="entry name" value="EAL"/>
    <property type="match status" value="1"/>
</dbReference>
<dbReference type="CDD" id="cd12914">
    <property type="entry name" value="PDC1_DGC_like"/>
    <property type="match status" value="1"/>
</dbReference>
<organism evidence="4 5">
    <name type="scientific">Duganella levis</name>
    <dbReference type="NCBI Taxonomy" id="2692169"/>
    <lineage>
        <taxon>Bacteria</taxon>
        <taxon>Pseudomonadati</taxon>
        <taxon>Pseudomonadota</taxon>
        <taxon>Betaproteobacteria</taxon>
        <taxon>Burkholderiales</taxon>
        <taxon>Oxalobacteraceae</taxon>
        <taxon>Telluria group</taxon>
        <taxon>Duganella</taxon>
    </lineage>
</organism>
<sequence length="890" mass="98363">MHDEVMAVAVRHSRRALLWPAIAILLAIGLWVFSLLKASIETRNAHLAARKDASAYAEAYEQYITRSVMQMDQITMQLKQSWEQSGGKLDIADLYRDGMFTDRAFLAVTIADSTGRIISATGRRPAPGGIASTDFFRFHRNNNSTSLSINVPLQQRDPIQHAIEFSRRLDGPDDSFAGVVILTVASDYFTSLYSARTLGQDGMVAMLSESGTLRLEQHGGGNAQDEASLLLGQPALPEDHGNGLLAAGSFSDGKARIFGWAKSRAYPVVAAVGLAEHEIMSAADATNLSRMQNTLLLTLLLVFLGAWARILTLRSLQRRHDEEEVRRAYRTATESANDGFYMAMALRNEEGTIDDFEIVDCNERGAFFFGVSRSDLIGQRVSKMVNHLFAESLLQTYLTAMASGFLEDEREMPADNRLNIHWCHRRLVRVGNGLAVTLTDVSERRRHQSELQRMANEDALTGLPNRHWLEEFFRQTLSQAHAADLAVALLFIDLDEFKHVNDTQGHAAGDELLRQAAARLKSLLRPSDRVVRFGGDEFVVVISPADSDAQSAAVAERILQAFSQPFMIAGEKQSVGASIGISVFPRDGADAETLIRHGDIAMYAGKTDGKGQYRFFDPALYEQIKSRTRLKQHLIDAIERHQLQLHYQPRVATHSGQLCSMEALVRWMHPEQGIIPPLDFIPLAESSGLISRIGELVITQACAQLAQWRAQGLPLVPISVNVSPKQFLQGGIDRHLAAQLTEHQLPANLIEVEITESAMLGEHESILSQLSGLRELGVKLHVDDFGTGYSSLSQLQKLKMDVLKVDKAFTYQLGLSAEGRVFFQAIVSMAHALGMSVVAEGVETADQWRILDELGCNEVQGYFIARPMPAPDMANWMRQAQAGQPAQTVA</sequence>
<dbReference type="InterPro" id="IPR000160">
    <property type="entry name" value="GGDEF_dom"/>
</dbReference>
<dbReference type="CDD" id="cd12915">
    <property type="entry name" value="PDC2_DGC_like"/>
    <property type="match status" value="1"/>
</dbReference>
<evidence type="ECO:0000256" key="1">
    <source>
        <dbReference type="SAM" id="Phobius"/>
    </source>
</evidence>
<evidence type="ECO:0000259" key="3">
    <source>
        <dbReference type="PROSITE" id="PS50887"/>
    </source>
</evidence>
<accession>A0ABW9VT85</accession>
<dbReference type="Gene3D" id="3.30.450.20">
    <property type="entry name" value="PAS domain"/>
    <property type="match status" value="3"/>
</dbReference>
<feature type="domain" description="GGDEF" evidence="3">
    <location>
        <begin position="485"/>
        <end position="618"/>
    </location>
</feature>
<dbReference type="InterPro" id="IPR029787">
    <property type="entry name" value="Nucleotide_cyclase"/>
</dbReference>
<dbReference type="InterPro" id="IPR052155">
    <property type="entry name" value="Biofilm_reg_signaling"/>
</dbReference>
<keyword evidence="1" id="KW-1133">Transmembrane helix</keyword>
<proteinExistence type="predicted"/>
<comment type="caution">
    <text evidence="4">The sequence shown here is derived from an EMBL/GenBank/DDBJ whole genome shotgun (WGS) entry which is preliminary data.</text>
</comment>
<dbReference type="Gene3D" id="3.20.20.450">
    <property type="entry name" value="EAL domain"/>
    <property type="match status" value="1"/>
</dbReference>
<dbReference type="Pfam" id="PF08448">
    <property type="entry name" value="PAS_4"/>
    <property type="match status" value="1"/>
</dbReference>
<feature type="transmembrane region" description="Helical" evidence="1">
    <location>
        <begin position="16"/>
        <end position="36"/>
    </location>
</feature>
<dbReference type="PROSITE" id="PS50887">
    <property type="entry name" value="GGDEF"/>
    <property type="match status" value="1"/>
</dbReference>
<dbReference type="NCBIfam" id="TIGR00254">
    <property type="entry name" value="GGDEF"/>
    <property type="match status" value="1"/>
</dbReference>
<dbReference type="SUPFAM" id="SSF55073">
    <property type="entry name" value="Nucleotide cyclase"/>
    <property type="match status" value="1"/>
</dbReference>
<name>A0ABW9VT85_9BURK</name>
<dbReference type="SUPFAM" id="SSF55785">
    <property type="entry name" value="PYP-like sensor domain (PAS domain)"/>
    <property type="match status" value="1"/>
</dbReference>
<dbReference type="Gene3D" id="3.30.70.270">
    <property type="match status" value="1"/>
</dbReference>
<dbReference type="PROSITE" id="PS50883">
    <property type="entry name" value="EAL"/>
    <property type="match status" value="1"/>
</dbReference>
<dbReference type="InterPro" id="IPR043128">
    <property type="entry name" value="Rev_trsase/Diguanyl_cyclase"/>
</dbReference>
<keyword evidence="5" id="KW-1185">Reference proteome</keyword>
<dbReference type="PANTHER" id="PTHR44757">
    <property type="entry name" value="DIGUANYLATE CYCLASE DGCP"/>
    <property type="match status" value="1"/>
</dbReference>
<dbReference type="CDD" id="cd01949">
    <property type="entry name" value="GGDEF"/>
    <property type="match status" value="1"/>
</dbReference>
<dbReference type="Proteomes" id="UP000642144">
    <property type="component" value="Unassembled WGS sequence"/>
</dbReference>
<keyword evidence="1" id="KW-0472">Membrane</keyword>
<dbReference type="InterPro" id="IPR013656">
    <property type="entry name" value="PAS_4"/>
</dbReference>
<dbReference type="EMBL" id="WWCT01000001">
    <property type="protein sequence ID" value="MYN24840.1"/>
    <property type="molecule type" value="Genomic_DNA"/>
</dbReference>
<feature type="transmembrane region" description="Helical" evidence="1">
    <location>
        <begin position="294"/>
        <end position="311"/>
    </location>
</feature>
<evidence type="ECO:0000313" key="5">
    <source>
        <dbReference type="Proteomes" id="UP000642144"/>
    </source>
</evidence>
<evidence type="ECO:0000259" key="2">
    <source>
        <dbReference type="PROSITE" id="PS50883"/>
    </source>
</evidence>
<reference evidence="4 5" key="1">
    <citation type="submission" date="2019-12" db="EMBL/GenBank/DDBJ databases">
        <title>Novel species isolated from a subtropical stream in China.</title>
        <authorList>
            <person name="Lu H."/>
        </authorList>
    </citation>
    <scope>NUCLEOTIDE SEQUENCE [LARGE SCALE GENOMIC DNA]</scope>
    <source>
        <strain evidence="4 5">CY42W</strain>
    </source>
</reference>
<gene>
    <name evidence="4" type="ORF">GTP69_00275</name>
</gene>